<dbReference type="EMBL" id="JAQOWY010000625">
    <property type="protein sequence ID" value="KAK1839812.1"/>
    <property type="molecule type" value="Genomic_DNA"/>
</dbReference>
<accession>A0AAD9A465</accession>
<feature type="compositionally biased region" description="Polar residues" evidence="1">
    <location>
        <begin position="42"/>
        <end position="64"/>
    </location>
</feature>
<gene>
    <name evidence="2" type="ORF">CCHR01_17560</name>
</gene>
<feature type="compositionally biased region" description="Basic and acidic residues" evidence="1">
    <location>
        <begin position="116"/>
        <end position="125"/>
    </location>
</feature>
<name>A0AAD9A465_9PEZI</name>
<proteinExistence type="predicted"/>
<organism evidence="2 3">
    <name type="scientific">Colletotrichum chrysophilum</name>
    <dbReference type="NCBI Taxonomy" id="1836956"/>
    <lineage>
        <taxon>Eukaryota</taxon>
        <taxon>Fungi</taxon>
        <taxon>Dikarya</taxon>
        <taxon>Ascomycota</taxon>
        <taxon>Pezizomycotina</taxon>
        <taxon>Sordariomycetes</taxon>
        <taxon>Hypocreomycetidae</taxon>
        <taxon>Glomerellales</taxon>
        <taxon>Glomerellaceae</taxon>
        <taxon>Colletotrichum</taxon>
        <taxon>Colletotrichum gloeosporioides species complex</taxon>
    </lineage>
</organism>
<keyword evidence="3" id="KW-1185">Reference proteome</keyword>
<dbReference type="Proteomes" id="UP001243330">
    <property type="component" value="Unassembled WGS sequence"/>
</dbReference>
<evidence type="ECO:0000313" key="2">
    <source>
        <dbReference type="EMBL" id="KAK1839812.1"/>
    </source>
</evidence>
<dbReference type="AlphaFoldDB" id="A0AAD9A465"/>
<feature type="compositionally biased region" description="Basic and acidic residues" evidence="1">
    <location>
        <begin position="72"/>
        <end position="92"/>
    </location>
</feature>
<reference evidence="2" key="1">
    <citation type="submission" date="2023-01" db="EMBL/GenBank/DDBJ databases">
        <title>Colletotrichum chrysophilum M932 genome sequence.</title>
        <authorList>
            <person name="Baroncelli R."/>
        </authorList>
    </citation>
    <scope>NUCLEOTIDE SEQUENCE</scope>
    <source>
        <strain evidence="2">M932</strain>
    </source>
</reference>
<feature type="region of interest" description="Disordered" evidence="1">
    <location>
        <begin position="37"/>
        <end position="125"/>
    </location>
</feature>
<comment type="caution">
    <text evidence="2">The sequence shown here is derived from an EMBL/GenBank/DDBJ whole genome shotgun (WGS) entry which is preliminary data.</text>
</comment>
<evidence type="ECO:0000313" key="3">
    <source>
        <dbReference type="Proteomes" id="UP001243330"/>
    </source>
</evidence>
<evidence type="ECO:0000256" key="1">
    <source>
        <dbReference type="SAM" id="MobiDB-lite"/>
    </source>
</evidence>
<sequence length="125" mass="13955">MVHDVCPPFTDPDRDWWWLRKHPLDDNAFAFDRRVTGDAGASTETTTVIANTTSESQLSDQPQPSGAPFCKESNDSDQQQRKGTEPQHDGQHQRVSGIRGQLRDIRISDGSPSPAREAEAEHMIT</sequence>
<protein>
    <submittedName>
        <fullName evidence="2">Uncharacterized protein</fullName>
    </submittedName>
</protein>